<organism evidence="2 3">
    <name type="scientific">Hanamia caeni</name>
    <dbReference type="NCBI Taxonomy" id="2294116"/>
    <lineage>
        <taxon>Bacteria</taxon>
        <taxon>Pseudomonadati</taxon>
        <taxon>Bacteroidota</taxon>
        <taxon>Chitinophagia</taxon>
        <taxon>Chitinophagales</taxon>
        <taxon>Chitinophagaceae</taxon>
        <taxon>Hanamia</taxon>
    </lineage>
</organism>
<dbReference type="EMBL" id="RJJR01000004">
    <property type="protein sequence ID" value="RNI37879.1"/>
    <property type="molecule type" value="Genomic_DNA"/>
</dbReference>
<feature type="signal peptide" evidence="1">
    <location>
        <begin position="1"/>
        <end position="19"/>
    </location>
</feature>
<dbReference type="OrthoDB" id="9770043at2"/>
<evidence type="ECO:0000256" key="1">
    <source>
        <dbReference type="SAM" id="SignalP"/>
    </source>
</evidence>
<gene>
    <name evidence="2" type="ORF">EFY79_06450</name>
</gene>
<evidence type="ECO:0000313" key="3">
    <source>
        <dbReference type="Proteomes" id="UP000267223"/>
    </source>
</evidence>
<accession>A0A3M9NJA8</accession>
<sequence length="117" mass="12780">MKKIPVVILLFLLSAPALCQLKNAGEMDSAKSVKRILNLPKIYTFTGNGNWSLTSNWENGEVPFADIPPGSEIRINSLVPGGKCILDVPFEIPNTTNTIKLTVYSGNELVVPDLIVR</sequence>
<reference evidence="2 3" key="1">
    <citation type="submission" date="2018-11" db="EMBL/GenBank/DDBJ databases">
        <title>Draft genome sequence of Ferruginibacter sp. BO-59.</title>
        <authorList>
            <person name="Im W.T."/>
        </authorList>
    </citation>
    <scope>NUCLEOTIDE SEQUENCE [LARGE SCALE GENOMIC DNA]</scope>
    <source>
        <strain evidence="2 3">BO-59</strain>
    </source>
</reference>
<keyword evidence="3" id="KW-1185">Reference proteome</keyword>
<dbReference type="Proteomes" id="UP000267223">
    <property type="component" value="Unassembled WGS sequence"/>
</dbReference>
<evidence type="ECO:0000313" key="2">
    <source>
        <dbReference type="EMBL" id="RNI37879.1"/>
    </source>
</evidence>
<comment type="caution">
    <text evidence="2">The sequence shown here is derived from an EMBL/GenBank/DDBJ whole genome shotgun (WGS) entry which is preliminary data.</text>
</comment>
<feature type="chain" id="PRO_5018155456" evidence="1">
    <location>
        <begin position="20"/>
        <end position="117"/>
    </location>
</feature>
<dbReference type="AlphaFoldDB" id="A0A3M9NJA8"/>
<keyword evidence="1" id="KW-0732">Signal</keyword>
<protein>
    <submittedName>
        <fullName evidence="2">Uncharacterized protein</fullName>
    </submittedName>
</protein>
<proteinExistence type="predicted"/>
<name>A0A3M9NJA8_9BACT</name>
<dbReference type="RefSeq" id="WP_123119868.1">
    <property type="nucleotide sequence ID" value="NZ_RJJR01000004.1"/>
</dbReference>